<evidence type="ECO:0000313" key="3">
    <source>
        <dbReference type="Proteomes" id="UP000067626"/>
    </source>
</evidence>
<dbReference type="Proteomes" id="UP000067626">
    <property type="component" value="Chromosome"/>
</dbReference>
<feature type="region of interest" description="Disordered" evidence="1">
    <location>
        <begin position="231"/>
        <end position="269"/>
    </location>
</feature>
<evidence type="ECO:0000256" key="1">
    <source>
        <dbReference type="SAM" id="MobiDB-lite"/>
    </source>
</evidence>
<protein>
    <submittedName>
        <fullName evidence="2">Uncharacterized protein</fullName>
    </submittedName>
</protein>
<dbReference type="KEGG" id="ccro:CMC5_036750"/>
<evidence type="ECO:0000313" key="2">
    <source>
        <dbReference type="EMBL" id="AKT39528.1"/>
    </source>
</evidence>
<accession>A0A0K1EG18</accession>
<proteinExistence type="predicted"/>
<dbReference type="RefSeq" id="WP_156338693.1">
    <property type="nucleotide sequence ID" value="NZ_CP012159.1"/>
</dbReference>
<dbReference type="STRING" id="52.CMC5_036750"/>
<keyword evidence="3" id="KW-1185">Reference proteome</keyword>
<feature type="compositionally biased region" description="Low complexity" evidence="1">
    <location>
        <begin position="233"/>
        <end position="243"/>
    </location>
</feature>
<dbReference type="EMBL" id="CP012159">
    <property type="protein sequence ID" value="AKT39528.1"/>
    <property type="molecule type" value="Genomic_DNA"/>
</dbReference>
<reference evidence="2 3" key="1">
    <citation type="submission" date="2015-07" db="EMBL/GenBank/DDBJ databases">
        <title>Genome analysis of myxobacterium Chondromyces crocatus Cm c5 reveals a high potential for natural compound synthesis and the genetic basis for the loss of fruiting body formation.</title>
        <authorList>
            <person name="Zaburannyi N."/>
            <person name="Bunk B."/>
            <person name="Maier J."/>
            <person name="Overmann J."/>
            <person name="Mueller R."/>
        </authorList>
    </citation>
    <scope>NUCLEOTIDE SEQUENCE [LARGE SCALE GENOMIC DNA]</scope>
    <source>
        <strain evidence="2 3">Cm c5</strain>
    </source>
</reference>
<dbReference type="AlphaFoldDB" id="A0A0K1EG18"/>
<feature type="compositionally biased region" description="Gly residues" evidence="1">
    <location>
        <begin position="244"/>
        <end position="263"/>
    </location>
</feature>
<gene>
    <name evidence="2" type="ORF">CMC5_036750</name>
</gene>
<sequence>MVALPREQVESLRRAQCEEFAEEVEAFLRRHFEARLRPCSSDEVRAAVQLGIELGEAQGLTLRGEVRIYLACACVCGLFLFEDPRCAWMFHEQPTLGAAEAPTNFAIQTLARNVGEVTGFFVDDALAGFEEAVSAAEREVYPARDEAGPRSSAGMKRALLTMNPARARFVGAPDVDAFLHVARAQAERLGLEGEKRTRYVLLAWLFGVRFVEDPLCKPAVAFLHAKGGDEDLGPVSGLGPRSLGPGGDRASGGDLGPGSGLGVNRGERP</sequence>
<dbReference type="OrthoDB" id="5529150at2"/>
<organism evidence="2 3">
    <name type="scientific">Chondromyces crocatus</name>
    <dbReference type="NCBI Taxonomy" id="52"/>
    <lineage>
        <taxon>Bacteria</taxon>
        <taxon>Pseudomonadati</taxon>
        <taxon>Myxococcota</taxon>
        <taxon>Polyangia</taxon>
        <taxon>Polyangiales</taxon>
        <taxon>Polyangiaceae</taxon>
        <taxon>Chondromyces</taxon>
    </lineage>
</organism>
<name>A0A0K1EG18_CHOCO</name>